<dbReference type="Proteomes" id="UP000006038">
    <property type="component" value="Chromosome 7"/>
</dbReference>
<dbReference type="OMA" id="MEMEPPC"/>
<reference evidence="4" key="1">
    <citation type="journal article" date="2013" name="Nat. Commun.">
        <title>Whole-genome sequencing of Oryza brachyantha reveals mechanisms underlying Oryza genome evolution.</title>
        <authorList>
            <person name="Chen J."/>
            <person name="Huang Q."/>
            <person name="Gao D."/>
            <person name="Wang J."/>
            <person name="Lang Y."/>
            <person name="Liu T."/>
            <person name="Li B."/>
            <person name="Bai Z."/>
            <person name="Luis Goicoechea J."/>
            <person name="Liang C."/>
            <person name="Chen C."/>
            <person name="Zhang W."/>
            <person name="Sun S."/>
            <person name="Liao Y."/>
            <person name="Zhang X."/>
            <person name="Yang L."/>
            <person name="Song C."/>
            <person name="Wang M."/>
            <person name="Shi J."/>
            <person name="Liu G."/>
            <person name="Liu J."/>
            <person name="Zhou H."/>
            <person name="Zhou W."/>
            <person name="Yu Q."/>
            <person name="An N."/>
            <person name="Chen Y."/>
            <person name="Cai Q."/>
            <person name="Wang B."/>
            <person name="Liu B."/>
            <person name="Min J."/>
            <person name="Huang Y."/>
            <person name="Wu H."/>
            <person name="Li Z."/>
            <person name="Zhang Y."/>
            <person name="Yin Y."/>
            <person name="Song W."/>
            <person name="Jiang J."/>
            <person name="Jackson S.A."/>
            <person name="Wing R.A."/>
            <person name="Wang J."/>
            <person name="Chen M."/>
        </authorList>
    </citation>
    <scope>NUCLEOTIDE SEQUENCE [LARGE SCALE GENOMIC DNA]</scope>
    <source>
        <strain evidence="4">cv. IRGC 101232</strain>
    </source>
</reference>
<protein>
    <submittedName>
        <fullName evidence="4">Uncharacterized protein</fullName>
    </submittedName>
</protein>
<accession>J3MJ45</accession>
<keyword evidence="3" id="KW-0012">Acyltransferase</keyword>
<sequence length="446" mass="47777">AMDSDVQVVESCLVAPCEETPRRALALSPLDLLLANRGHTPIVYFYLAPPRSSTSPFAAGDGGFFDVARMKTAMGKALVAFYPLAGRLTVDDDRDQLQIDCNAEGALFVVARCTGLAIDDFDGLGPSPELKHLFVPRVDASSPIMMAVQVTFLRCGGVALGTAVHHAAVDAIGAFHFFQTWSALCRDGDGAVVELPCHDRTLLGARSPPVVHPDALSVFCPTLKLCQAPSDHPVVSEVISFSGDQVAGLKNACGGGVSTFSAVSAHVWRCVCVARRLPADAKTRLTFPASIRRCMSPPLPSRYFGNTIIWLCAAGLVEDITSPDALPAVAGRISGAVRRMDDELARSAIDYFEMTLEKGSGRPSPSPPGNVVATDLRVVSWLRMPVYDVDFGWGKPTQMQRAESERGGFVYLINGDDDGGGGGMHMVVCMEAANLMEFKRQLYTKL</sequence>
<dbReference type="Gramene" id="OB07G14270.1">
    <property type="protein sequence ID" value="OB07G14270.1"/>
    <property type="gene ID" value="OB07G14270"/>
</dbReference>
<dbReference type="Gene3D" id="3.30.559.10">
    <property type="entry name" value="Chloramphenicol acetyltransferase-like domain"/>
    <property type="match status" value="2"/>
</dbReference>
<evidence type="ECO:0000256" key="2">
    <source>
        <dbReference type="ARBA" id="ARBA00022679"/>
    </source>
</evidence>
<dbReference type="EnsemblPlants" id="OB07G14270.1">
    <property type="protein sequence ID" value="OB07G14270.1"/>
    <property type="gene ID" value="OB07G14270"/>
</dbReference>
<dbReference type="GO" id="GO:0050734">
    <property type="term" value="F:hydroxycinnamoyltransferase activity"/>
    <property type="evidence" value="ECO:0007669"/>
    <property type="project" value="UniProtKB-ARBA"/>
</dbReference>
<keyword evidence="5" id="KW-1185">Reference proteome</keyword>
<dbReference type="eggNOG" id="ENOG502QTJX">
    <property type="taxonomic scope" value="Eukaryota"/>
</dbReference>
<evidence type="ECO:0000313" key="5">
    <source>
        <dbReference type="Proteomes" id="UP000006038"/>
    </source>
</evidence>
<dbReference type="PANTHER" id="PTHR31642:SF16">
    <property type="entry name" value="OS08G0543400 PROTEIN"/>
    <property type="match status" value="1"/>
</dbReference>
<dbReference type="STRING" id="4533.J3MJ45"/>
<name>J3MJ45_ORYBR</name>
<dbReference type="AlphaFoldDB" id="J3MJ45"/>
<dbReference type="Pfam" id="PF02458">
    <property type="entry name" value="Transferase"/>
    <property type="match status" value="1"/>
</dbReference>
<dbReference type="HOGENOM" id="CLU_014546_5_1_1"/>
<evidence type="ECO:0000256" key="1">
    <source>
        <dbReference type="ARBA" id="ARBA00009861"/>
    </source>
</evidence>
<reference evidence="4" key="2">
    <citation type="submission" date="2013-04" db="UniProtKB">
        <authorList>
            <consortium name="EnsemblPlants"/>
        </authorList>
    </citation>
    <scope>IDENTIFICATION</scope>
</reference>
<evidence type="ECO:0000313" key="4">
    <source>
        <dbReference type="EnsemblPlants" id="OB07G14270.1"/>
    </source>
</evidence>
<dbReference type="PANTHER" id="PTHR31642">
    <property type="entry name" value="TRICHOTHECENE 3-O-ACETYLTRANSFERASE"/>
    <property type="match status" value="1"/>
</dbReference>
<evidence type="ECO:0000256" key="3">
    <source>
        <dbReference type="ARBA" id="ARBA00023315"/>
    </source>
</evidence>
<comment type="similarity">
    <text evidence="1">Belongs to the plant acyltransferase family.</text>
</comment>
<dbReference type="InterPro" id="IPR023213">
    <property type="entry name" value="CAT-like_dom_sf"/>
</dbReference>
<dbReference type="InterPro" id="IPR050317">
    <property type="entry name" value="Plant_Fungal_Acyltransferase"/>
</dbReference>
<dbReference type="SUPFAM" id="SSF52777">
    <property type="entry name" value="CoA-dependent acyltransferases"/>
    <property type="match status" value="1"/>
</dbReference>
<proteinExistence type="inferred from homology"/>
<organism evidence="4">
    <name type="scientific">Oryza brachyantha</name>
    <name type="common">malo sina</name>
    <dbReference type="NCBI Taxonomy" id="4533"/>
    <lineage>
        <taxon>Eukaryota</taxon>
        <taxon>Viridiplantae</taxon>
        <taxon>Streptophyta</taxon>
        <taxon>Embryophyta</taxon>
        <taxon>Tracheophyta</taxon>
        <taxon>Spermatophyta</taxon>
        <taxon>Magnoliopsida</taxon>
        <taxon>Liliopsida</taxon>
        <taxon>Poales</taxon>
        <taxon>Poaceae</taxon>
        <taxon>BOP clade</taxon>
        <taxon>Oryzoideae</taxon>
        <taxon>Oryzeae</taxon>
        <taxon>Oryzinae</taxon>
        <taxon>Oryza</taxon>
    </lineage>
</organism>
<keyword evidence="2" id="KW-0808">Transferase</keyword>